<dbReference type="EMBL" id="JAGINU010000001">
    <property type="protein sequence ID" value="MBP2368155.1"/>
    <property type="molecule type" value="Genomic_DNA"/>
</dbReference>
<reference evidence="2 3" key="1">
    <citation type="submission" date="2021-03" db="EMBL/GenBank/DDBJ databases">
        <title>Sequencing the genomes of 1000 actinobacteria strains.</title>
        <authorList>
            <person name="Klenk H.-P."/>
        </authorList>
    </citation>
    <scope>NUCLEOTIDE SEQUENCE [LARGE SCALE GENOMIC DNA]</scope>
    <source>
        <strain evidence="2 3">DSM 45256</strain>
    </source>
</reference>
<organism evidence="2 3">
    <name type="scientific">Pseudonocardia parietis</name>
    <dbReference type="NCBI Taxonomy" id="570936"/>
    <lineage>
        <taxon>Bacteria</taxon>
        <taxon>Bacillati</taxon>
        <taxon>Actinomycetota</taxon>
        <taxon>Actinomycetes</taxon>
        <taxon>Pseudonocardiales</taxon>
        <taxon>Pseudonocardiaceae</taxon>
        <taxon>Pseudonocardia</taxon>
    </lineage>
</organism>
<dbReference type="PANTHER" id="PTHR23026">
    <property type="entry name" value="NADPH NITROREDUCTASE"/>
    <property type="match status" value="1"/>
</dbReference>
<evidence type="ECO:0000313" key="3">
    <source>
        <dbReference type="Proteomes" id="UP001519295"/>
    </source>
</evidence>
<proteinExistence type="predicted"/>
<evidence type="ECO:0000256" key="1">
    <source>
        <dbReference type="SAM" id="MobiDB-lite"/>
    </source>
</evidence>
<sequence>MDAEGRMSPEAMAPRADPREPAGEGCMREAVELAVRAPSLHNTQPWRWRIWAHEAWLYADRDRRLAATDPDRRDLLISCGTALHHLHVALAGCGQAVTTERFPDVDDRDLVARIRLVAGAPDQVEAGLQPALLRRRSDRRRYGPHRVEPTILEELGSRARRHGVNLVPVLRADQIAEVADVLGTAADAQRRRPGYVAELMTWTHRYAGAHDGVPTTARPKRLTSVPAGPVRVFPPGRLVGPAETGPDGSVLVVLCTEGDDPQSQLRAGEATSAVLLAAVRAGLATVPLSQGLELPETRSRLARTALHVADYPQMIIRLGYPPDDRELPETPRRRLEAMIMPS</sequence>
<accession>A0ABS4VW53</accession>
<dbReference type="RefSeq" id="WP_210028485.1">
    <property type="nucleotide sequence ID" value="NZ_JAGINU010000001.1"/>
</dbReference>
<keyword evidence="3" id="KW-1185">Reference proteome</keyword>
<protein>
    <submittedName>
        <fullName evidence="2">Nitroreductase</fullName>
    </submittedName>
</protein>
<gene>
    <name evidence="2" type="ORF">JOF36_003851</name>
</gene>
<dbReference type="SUPFAM" id="SSF55469">
    <property type="entry name" value="FMN-dependent nitroreductase-like"/>
    <property type="match status" value="2"/>
</dbReference>
<comment type="caution">
    <text evidence="2">The sequence shown here is derived from an EMBL/GenBank/DDBJ whole genome shotgun (WGS) entry which is preliminary data.</text>
</comment>
<feature type="region of interest" description="Disordered" evidence="1">
    <location>
        <begin position="1"/>
        <end position="23"/>
    </location>
</feature>
<name>A0ABS4VW53_9PSEU</name>
<dbReference type="InterPro" id="IPR000415">
    <property type="entry name" value="Nitroreductase-like"/>
</dbReference>
<evidence type="ECO:0000313" key="2">
    <source>
        <dbReference type="EMBL" id="MBP2368155.1"/>
    </source>
</evidence>
<dbReference type="PANTHER" id="PTHR23026:SF123">
    <property type="entry name" value="NAD(P)H NITROREDUCTASE RV3131-RELATED"/>
    <property type="match status" value="1"/>
</dbReference>
<dbReference type="Gene3D" id="3.40.109.10">
    <property type="entry name" value="NADH Oxidase"/>
    <property type="match status" value="1"/>
</dbReference>
<dbReference type="InterPro" id="IPR050627">
    <property type="entry name" value="Nitroreductase/BluB"/>
</dbReference>
<dbReference type="Proteomes" id="UP001519295">
    <property type="component" value="Unassembled WGS sequence"/>
</dbReference>
<dbReference type="NCBIfam" id="NF047509">
    <property type="entry name" value="Rv3131_FMN_oxido"/>
    <property type="match status" value="1"/>
</dbReference>